<dbReference type="EMBL" id="CP001251">
    <property type="protein sequence ID" value="ACK42661.1"/>
    <property type="molecule type" value="Genomic_DNA"/>
</dbReference>
<evidence type="ECO:0000256" key="4">
    <source>
        <dbReference type="PROSITE-ProRule" id="PRU00464"/>
    </source>
</evidence>
<dbReference type="STRING" id="515635.Dtur_1387"/>
<keyword evidence="7" id="KW-1185">Reference proteome</keyword>
<dbReference type="GO" id="GO:0008796">
    <property type="term" value="F:bis(5'-nucleosyl)-tetraphosphatase activity"/>
    <property type="evidence" value="ECO:0000318"/>
    <property type="project" value="GO_Central"/>
</dbReference>
<keyword evidence="1" id="KW-0547">Nucleotide-binding</keyword>
<feature type="active site" description="Tele-AMP-histidine intermediate" evidence="2">
    <location>
        <position position="119"/>
    </location>
</feature>
<dbReference type="SUPFAM" id="SSF54197">
    <property type="entry name" value="HIT-like"/>
    <property type="match status" value="1"/>
</dbReference>
<dbReference type="InterPro" id="IPR039383">
    <property type="entry name" value="FHIT"/>
</dbReference>
<dbReference type="FunCoup" id="B8E0S4">
    <property type="interactions" value="328"/>
</dbReference>
<feature type="domain" description="HIT" evidence="5">
    <location>
        <begin position="22"/>
        <end position="132"/>
    </location>
</feature>
<evidence type="ECO:0000313" key="7">
    <source>
        <dbReference type="Proteomes" id="UP000007719"/>
    </source>
</evidence>
<dbReference type="InParanoid" id="B8E0S4"/>
<accession>B8E0S4</accession>
<feature type="binding site" evidence="3">
    <location>
        <position position="121"/>
    </location>
    <ligand>
        <name>substrate</name>
    </ligand>
</feature>
<dbReference type="AlphaFoldDB" id="B8E0S4"/>
<dbReference type="HOGENOM" id="CLU_056776_1_2_0"/>
<dbReference type="Gene3D" id="3.30.428.10">
    <property type="entry name" value="HIT-like"/>
    <property type="match status" value="1"/>
</dbReference>
<evidence type="ECO:0000256" key="1">
    <source>
        <dbReference type="ARBA" id="ARBA00022741"/>
    </source>
</evidence>
<dbReference type="InterPro" id="IPR011146">
    <property type="entry name" value="HIT-like"/>
</dbReference>
<proteinExistence type="predicted"/>
<dbReference type="GO" id="GO:0015967">
    <property type="term" value="P:diadenosine tetraphosphate catabolic process"/>
    <property type="evidence" value="ECO:0000318"/>
    <property type="project" value="GO_Central"/>
</dbReference>
<evidence type="ECO:0000256" key="2">
    <source>
        <dbReference type="PIRSR" id="PIRSR639383-1"/>
    </source>
</evidence>
<dbReference type="PATRIC" id="fig|515635.4.peg.1434"/>
<dbReference type="GO" id="GO:0000166">
    <property type="term" value="F:nucleotide binding"/>
    <property type="evidence" value="ECO:0007669"/>
    <property type="project" value="UniProtKB-KW"/>
</dbReference>
<reference evidence="7" key="1">
    <citation type="journal article" date="2016" name="Front. Microbiol.">
        <title>The complete genome sequence of hyperthermophile Dictyoglomus turgidum DSM 6724 reveals a specialized carbohydrate fermentor.</title>
        <authorList>
            <person name="Brumm P.J."/>
            <person name="Gowda K."/>
            <person name="Robb F.T."/>
            <person name="Mead D.A."/>
        </authorList>
    </citation>
    <scope>NUCLEOTIDE SEQUENCE [LARGE SCALE GENOMIC DNA]</scope>
    <source>
        <strain evidence="7">DSM 6724 / Z-1310</strain>
    </source>
</reference>
<dbReference type="RefSeq" id="WP_012583739.1">
    <property type="nucleotide sequence ID" value="NC_011661.1"/>
</dbReference>
<gene>
    <name evidence="6" type="ordered locus">Dtur_1387</name>
</gene>
<dbReference type="EnsemblBacteria" id="ACK42661">
    <property type="protein sequence ID" value="ACK42661"/>
    <property type="gene ID" value="Dtur_1387"/>
</dbReference>
<evidence type="ECO:0000256" key="3">
    <source>
        <dbReference type="PIRSR" id="PIRSR639383-2"/>
    </source>
</evidence>
<evidence type="ECO:0000313" key="6">
    <source>
        <dbReference type="EMBL" id="ACK42661.1"/>
    </source>
</evidence>
<dbReference type="KEGG" id="dtu:Dtur_1387"/>
<dbReference type="Proteomes" id="UP000007719">
    <property type="component" value="Chromosome"/>
</dbReference>
<dbReference type="PANTHER" id="PTHR42997:SF1">
    <property type="entry name" value="AP-4-A PHOSPHORYLASE"/>
    <property type="match status" value="1"/>
</dbReference>
<dbReference type="PROSITE" id="PS51084">
    <property type="entry name" value="HIT_2"/>
    <property type="match status" value="1"/>
</dbReference>
<dbReference type="CDD" id="cd01275">
    <property type="entry name" value="FHIT"/>
    <property type="match status" value="1"/>
</dbReference>
<dbReference type="InterPro" id="IPR036265">
    <property type="entry name" value="HIT-like_sf"/>
</dbReference>
<feature type="binding site" evidence="3">
    <location>
        <position position="49"/>
    </location>
    <ligand>
        <name>substrate</name>
    </ligand>
</feature>
<sequence>MKRLFCPWRIKYVVSEKEKDCIFCKKLLENKDEENLILLRGRFNFIILNLYPYNNGHLMIVPYEHTNDITKLDTETLMEMMRFLQLSVKALKETMNPHGFNIGFNIGEVAGAGIAEHLHMHVVPRWNGDTNFMFVLGETKVIPEDLQSTYKKLKPVLDRLYEEEKKSQESS</sequence>
<evidence type="ECO:0000259" key="5">
    <source>
        <dbReference type="PROSITE" id="PS51084"/>
    </source>
</evidence>
<dbReference type="eggNOG" id="COG0537">
    <property type="taxonomic scope" value="Bacteria"/>
</dbReference>
<feature type="short sequence motif" description="Histidine triad motif" evidence="4">
    <location>
        <begin position="117"/>
        <end position="121"/>
    </location>
</feature>
<dbReference type="InterPro" id="IPR052908">
    <property type="entry name" value="AP-4-A_phosphorylase"/>
</dbReference>
<dbReference type="PANTHER" id="PTHR42997">
    <property type="entry name" value="HIT FAMILY HYDROLASE"/>
    <property type="match status" value="1"/>
</dbReference>
<dbReference type="OrthoDB" id="9784774at2"/>
<dbReference type="Pfam" id="PF01230">
    <property type="entry name" value="HIT"/>
    <property type="match status" value="1"/>
</dbReference>
<name>B8E0S4_DICTD</name>
<organism evidence="6 7">
    <name type="scientific">Dictyoglomus turgidum (strain DSM 6724 / Z-1310)</name>
    <dbReference type="NCBI Taxonomy" id="515635"/>
    <lineage>
        <taxon>Bacteria</taxon>
        <taxon>Pseudomonadati</taxon>
        <taxon>Dictyoglomota</taxon>
        <taxon>Dictyoglomia</taxon>
        <taxon>Dictyoglomales</taxon>
        <taxon>Dictyoglomaceae</taxon>
        <taxon>Dictyoglomus</taxon>
    </lineage>
</organism>
<protein>
    <submittedName>
        <fullName evidence="6">Histidine triad (HIT) protein</fullName>
    </submittedName>
</protein>